<evidence type="ECO:0000256" key="2">
    <source>
        <dbReference type="ARBA" id="ARBA00022692"/>
    </source>
</evidence>
<keyword evidence="7 8" id="KW-0472">Membrane</keyword>
<dbReference type="SUPFAM" id="SSF53474">
    <property type="entry name" value="alpha/beta-Hydrolases"/>
    <property type="match status" value="1"/>
</dbReference>
<dbReference type="InterPro" id="IPR029058">
    <property type="entry name" value="AB_hydrolase_fold"/>
</dbReference>
<dbReference type="Pfam" id="PF00561">
    <property type="entry name" value="Abhydrolase_1"/>
    <property type="match status" value="1"/>
</dbReference>
<comment type="caution">
    <text evidence="10">The sequence shown here is derived from an EMBL/GenBank/DDBJ whole genome shotgun (WGS) entry which is preliminary data.</text>
</comment>
<dbReference type="Gene3D" id="3.40.50.1820">
    <property type="entry name" value="alpha/beta hydrolase"/>
    <property type="match status" value="1"/>
</dbReference>
<dbReference type="PANTHER" id="PTHR11005">
    <property type="entry name" value="LYSOSOMAL ACID LIPASE-RELATED"/>
    <property type="match status" value="1"/>
</dbReference>
<dbReference type="GO" id="GO:0016042">
    <property type="term" value="P:lipid catabolic process"/>
    <property type="evidence" value="ECO:0007669"/>
    <property type="project" value="UniProtKB-KW"/>
</dbReference>
<feature type="domain" description="AB hydrolase-1" evidence="9">
    <location>
        <begin position="127"/>
        <end position="409"/>
    </location>
</feature>
<keyword evidence="11" id="KW-1185">Reference proteome</keyword>
<dbReference type="GO" id="GO:0016020">
    <property type="term" value="C:membrane"/>
    <property type="evidence" value="ECO:0007669"/>
    <property type="project" value="UniProtKB-SubCell"/>
</dbReference>
<keyword evidence="5 8" id="KW-1133">Transmembrane helix</keyword>
<dbReference type="AlphaFoldDB" id="A0A4S4KYU6"/>
<evidence type="ECO:0000256" key="6">
    <source>
        <dbReference type="ARBA" id="ARBA00023098"/>
    </source>
</evidence>
<protein>
    <recommendedName>
        <fullName evidence="9">AB hydrolase-1 domain-containing protein</fullName>
    </recommendedName>
</protein>
<dbReference type="EMBL" id="SGPJ01000008">
    <property type="protein sequence ID" value="THH02280.1"/>
    <property type="molecule type" value="Genomic_DNA"/>
</dbReference>
<keyword evidence="2 8" id="KW-0812">Transmembrane</keyword>
<organism evidence="10 11">
    <name type="scientific">Hermanssonia centrifuga</name>
    <dbReference type="NCBI Taxonomy" id="98765"/>
    <lineage>
        <taxon>Eukaryota</taxon>
        <taxon>Fungi</taxon>
        <taxon>Dikarya</taxon>
        <taxon>Basidiomycota</taxon>
        <taxon>Agaricomycotina</taxon>
        <taxon>Agaricomycetes</taxon>
        <taxon>Polyporales</taxon>
        <taxon>Meruliaceae</taxon>
        <taxon>Hermanssonia</taxon>
    </lineage>
</organism>
<feature type="transmembrane region" description="Helical" evidence="8">
    <location>
        <begin position="15"/>
        <end position="38"/>
    </location>
</feature>
<evidence type="ECO:0000313" key="10">
    <source>
        <dbReference type="EMBL" id="THH02280.1"/>
    </source>
</evidence>
<evidence type="ECO:0000256" key="3">
    <source>
        <dbReference type="ARBA" id="ARBA00022801"/>
    </source>
</evidence>
<evidence type="ECO:0000256" key="7">
    <source>
        <dbReference type="ARBA" id="ARBA00023136"/>
    </source>
</evidence>
<keyword evidence="4" id="KW-0442">Lipid degradation</keyword>
<keyword evidence="3" id="KW-0378">Hydrolase</keyword>
<evidence type="ECO:0000256" key="5">
    <source>
        <dbReference type="ARBA" id="ARBA00022989"/>
    </source>
</evidence>
<evidence type="ECO:0000256" key="8">
    <source>
        <dbReference type="SAM" id="Phobius"/>
    </source>
</evidence>
<proteinExistence type="predicted"/>
<gene>
    <name evidence="10" type="ORF">EW026_g543</name>
</gene>
<evidence type="ECO:0000256" key="4">
    <source>
        <dbReference type="ARBA" id="ARBA00022963"/>
    </source>
</evidence>
<dbReference type="GO" id="GO:0016787">
    <property type="term" value="F:hydrolase activity"/>
    <property type="evidence" value="ECO:0007669"/>
    <property type="project" value="UniProtKB-KW"/>
</dbReference>
<dbReference type="InterPro" id="IPR000073">
    <property type="entry name" value="AB_hydrolase_1"/>
</dbReference>
<dbReference type="Proteomes" id="UP000309038">
    <property type="component" value="Unassembled WGS sequence"/>
</dbReference>
<accession>A0A4S4KYU6</accession>
<evidence type="ECO:0000259" key="9">
    <source>
        <dbReference type="Pfam" id="PF00561"/>
    </source>
</evidence>
<keyword evidence="6" id="KW-0443">Lipid metabolism</keyword>
<comment type="subcellular location">
    <subcellularLocation>
        <location evidence="1">Membrane</location>
        <topology evidence="1">Single-pass membrane protein</topology>
    </subcellularLocation>
</comment>
<evidence type="ECO:0000313" key="11">
    <source>
        <dbReference type="Proteomes" id="UP000309038"/>
    </source>
</evidence>
<reference evidence="10 11" key="1">
    <citation type="submission" date="2019-02" db="EMBL/GenBank/DDBJ databases">
        <title>Genome sequencing of the rare red list fungi Phlebia centrifuga.</title>
        <authorList>
            <person name="Buettner E."/>
            <person name="Kellner H."/>
        </authorList>
    </citation>
    <scope>NUCLEOTIDE SEQUENCE [LARGE SCALE GENOMIC DNA]</scope>
    <source>
        <strain evidence="10 11">DSM 108282</strain>
    </source>
</reference>
<sequence length="483" mass="54492">MARLPLLGRLRGREYAAILFGSVLVVFETLLTFIIAFLPKPVIQWFYDRSRSVFHIIVGPPVPKTEEERLSDRIRRAQDFEKLCEIFGYSFEEHVVLTKDGYLLGLHRLCLRRGEPPARLGVSTGKPVVYLHHGLLMNSEIWLCLTSPERCIPFVLVELGFDVWLGNNRGNKYSKKSIHHDPNSTKFWDYSIDDFAWHDIPDSIDYILNVTKEKSLSYIGFSQGTAQAFAALSIHPPLNERINVFIALAPAMSPAGLSAPIVDGMMKASPTLMFLIFGRKAILSSAPAWQSLLYPPVFSAVINSSLRWLFNWHSINIPPTQKLAAYAHLYSFASVKSVVHWFQIMRHGKFHMYDDEVQPLTVPRGSHRPSGVTSYAPARFPTRNIVTPIVLLYGDSDSLVDIDQMVRELPTHSITVTPLHGYEHLDILWGKDVHRDVIPHVVEALRDCCVGPDRLQQEVKMVNGAHAIEPSGYSTPADSLADF</sequence>
<dbReference type="FunFam" id="3.40.50.1820:FF:000095">
    <property type="entry name" value="Triglyceride lipase-cholesterol esterase"/>
    <property type="match status" value="1"/>
</dbReference>
<name>A0A4S4KYU6_9APHY</name>
<evidence type="ECO:0000256" key="1">
    <source>
        <dbReference type="ARBA" id="ARBA00004167"/>
    </source>
</evidence>